<feature type="compositionally biased region" description="Low complexity" evidence="5">
    <location>
        <begin position="37"/>
        <end position="53"/>
    </location>
</feature>
<dbReference type="GO" id="GO:0005968">
    <property type="term" value="C:Rab-protein geranylgeranyltransferase complex"/>
    <property type="evidence" value="ECO:0007669"/>
    <property type="project" value="InterPro"/>
</dbReference>
<dbReference type="Pfam" id="PF00996">
    <property type="entry name" value="GDI"/>
    <property type="match status" value="1"/>
</dbReference>
<proteinExistence type="inferred from homology"/>
<feature type="region of interest" description="Disordered" evidence="5">
    <location>
        <begin position="728"/>
        <end position="782"/>
    </location>
</feature>
<dbReference type="SUPFAM" id="SSF51905">
    <property type="entry name" value="FAD/NAD(P)-binding domain"/>
    <property type="match status" value="2"/>
</dbReference>
<dbReference type="PANTHER" id="PTHR11787:SF4">
    <property type="entry name" value="CHM, RAB ESCORT PROTEIN 1"/>
    <property type="match status" value="1"/>
</dbReference>
<feature type="compositionally biased region" description="Gly residues" evidence="5">
    <location>
        <begin position="1"/>
        <end position="10"/>
    </location>
</feature>
<dbReference type="Gene3D" id="1.10.405.10">
    <property type="entry name" value="Guanine Nucleotide Dissociation Inhibitor, domain 1"/>
    <property type="match status" value="1"/>
</dbReference>
<dbReference type="InterPro" id="IPR054420">
    <property type="entry name" value="RAE1_2_domI_C"/>
</dbReference>
<organism evidence="7 8">
    <name type="scientific">Catharus ustulatus</name>
    <name type="common">Russet-backed thrush</name>
    <name type="synonym">Hylocichla ustulatus</name>
    <dbReference type="NCBI Taxonomy" id="91951"/>
    <lineage>
        <taxon>Eukaryota</taxon>
        <taxon>Metazoa</taxon>
        <taxon>Chordata</taxon>
        <taxon>Craniata</taxon>
        <taxon>Vertebrata</taxon>
        <taxon>Euteleostomi</taxon>
        <taxon>Archelosauria</taxon>
        <taxon>Archosauria</taxon>
        <taxon>Dinosauria</taxon>
        <taxon>Saurischia</taxon>
        <taxon>Theropoda</taxon>
        <taxon>Coelurosauria</taxon>
        <taxon>Aves</taxon>
        <taxon>Neognathae</taxon>
        <taxon>Neoaves</taxon>
        <taxon>Telluraves</taxon>
        <taxon>Australaves</taxon>
        <taxon>Passeriformes</taxon>
        <taxon>Turdidae</taxon>
        <taxon>Catharus</taxon>
    </lineage>
</organism>
<keyword evidence="3" id="KW-0343">GTPase activation</keyword>
<dbReference type="PIRSF" id="PIRSF016550">
    <property type="entry name" value="Rab_ger_ger_transf_A_euk"/>
    <property type="match status" value="1"/>
</dbReference>
<dbReference type="GO" id="GO:0016192">
    <property type="term" value="P:vesicle-mediated transport"/>
    <property type="evidence" value="ECO:0007669"/>
    <property type="project" value="TreeGrafter"/>
</dbReference>
<dbReference type="InterPro" id="IPR001738">
    <property type="entry name" value="Rab_escort"/>
</dbReference>
<dbReference type="InterPro" id="IPR036188">
    <property type="entry name" value="FAD/NAD-bd_sf"/>
</dbReference>
<dbReference type="FunFam" id="1.10.405.10:FF:000003">
    <property type="entry name" value="Rab proteins geranylgeranyltransferase component A"/>
    <property type="match status" value="1"/>
</dbReference>
<comment type="subcellular location">
    <subcellularLocation>
        <location evidence="1">Cytoplasm</location>
        <location evidence="1">Cytosol</location>
    </subcellularLocation>
</comment>
<dbReference type="PRINTS" id="PR00891">
    <property type="entry name" value="RABGDIREP"/>
</dbReference>
<dbReference type="Proteomes" id="UP000694563">
    <property type="component" value="Chromosome 14"/>
</dbReference>
<dbReference type="GO" id="GO:0005092">
    <property type="term" value="F:GDP-dissociation inhibitor activity"/>
    <property type="evidence" value="ECO:0007669"/>
    <property type="project" value="InterPro"/>
</dbReference>
<dbReference type="GO" id="GO:0007264">
    <property type="term" value="P:small GTPase-mediated signal transduction"/>
    <property type="evidence" value="ECO:0007669"/>
    <property type="project" value="InterPro"/>
</dbReference>
<evidence type="ECO:0000256" key="3">
    <source>
        <dbReference type="ARBA" id="ARBA00022468"/>
    </source>
</evidence>
<name>A0A8C3UJF6_CATUS</name>
<dbReference type="AlphaFoldDB" id="A0A8C3UJF6"/>
<evidence type="ECO:0000313" key="7">
    <source>
        <dbReference type="Ensembl" id="ENSCUSP00005016554.1"/>
    </source>
</evidence>
<dbReference type="Gene3D" id="3.30.519.10">
    <property type="entry name" value="Guanine Nucleotide Dissociation Inhibitor, domain 2"/>
    <property type="match status" value="1"/>
</dbReference>
<dbReference type="InterPro" id="IPR018203">
    <property type="entry name" value="GDP_dissociation_inhibitor"/>
</dbReference>
<feature type="compositionally biased region" description="Low complexity" evidence="5">
    <location>
        <begin position="308"/>
        <end position="324"/>
    </location>
</feature>
<dbReference type="SUPFAM" id="SSF54373">
    <property type="entry name" value="FAD-linked reductases, C-terminal domain"/>
    <property type="match status" value="1"/>
</dbReference>
<keyword evidence="4" id="KW-0963">Cytoplasm</keyword>
<evidence type="ECO:0000313" key="8">
    <source>
        <dbReference type="Proteomes" id="UP000694563"/>
    </source>
</evidence>
<evidence type="ECO:0000259" key="6">
    <source>
        <dbReference type="Pfam" id="PF22603"/>
    </source>
</evidence>
<dbReference type="FunFam" id="3.50.50.60:FF:000108">
    <property type="entry name" value="Rab proteins geranylgeranyltransferase component A"/>
    <property type="match status" value="1"/>
</dbReference>
<reference evidence="7" key="3">
    <citation type="submission" date="2025-09" db="UniProtKB">
        <authorList>
            <consortium name="Ensembl"/>
        </authorList>
    </citation>
    <scope>IDENTIFICATION</scope>
</reference>
<keyword evidence="8" id="KW-1185">Reference proteome</keyword>
<evidence type="ECO:0000256" key="1">
    <source>
        <dbReference type="ARBA" id="ARBA00004514"/>
    </source>
</evidence>
<dbReference type="GO" id="GO:0005096">
    <property type="term" value="F:GTPase activator activity"/>
    <property type="evidence" value="ECO:0007669"/>
    <property type="project" value="UniProtKB-KW"/>
</dbReference>
<dbReference type="PRINTS" id="PR00893">
    <property type="entry name" value="RABESCORT"/>
</dbReference>
<evidence type="ECO:0000256" key="4">
    <source>
        <dbReference type="ARBA" id="ARBA00022490"/>
    </source>
</evidence>
<dbReference type="GO" id="GO:0005829">
    <property type="term" value="C:cytosol"/>
    <property type="evidence" value="ECO:0007669"/>
    <property type="project" value="UniProtKB-SubCell"/>
</dbReference>
<dbReference type="GO" id="GO:0005634">
    <property type="term" value="C:nucleus"/>
    <property type="evidence" value="ECO:0007669"/>
    <property type="project" value="TreeGrafter"/>
</dbReference>
<feature type="domain" description="RAE1/2" evidence="6">
    <location>
        <begin position="579"/>
        <end position="707"/>
    </location>
</feature>
<gene>
    <name evidence="7" type="primary">CHM</name>
</gene>
<reference evidence="7" key="2">
    <citation type="submission" date="2025-08" db="UniProtKB">
        <authorList>
            <consortium name="Ensembl"/>
        </authorList>
    </citation>
    <scope>IDENTIFICATION</scope>
</reference>
<protein>
    <recommendedName>
        <fullName evidence="6">RAE1/2 domain-containing protein</fullName>
    </recommendedName>
</protein>
<dbReference type="Pfam" id="PF22603">
    <property type="entry name" value="RAE1_2_domI_C"/>
    <property type="match status" value="1"/>
</dbReference>
<evidence type="ECO:0000256" key="2">
    <source>
        <dbReference type="ARBA" id="ARBA00005593"/>
    </source>
</evidence>
<feature type="region of interest" description="Disordered" evidence="5">
    <location>
        <begin position="1"/>
        <end position="53"/>
    </location>
</feature>
<feature type="region of interest" description="Disordered" evidence="5">
    <location>
        <begin position="239"/>
        <end position="338"/>
    </location>
</feature>
<comment type="similarity">
    <text evidence="2">Belongs to the Rab GDI family.</text>
</comment>
<reference evidence="7" key="1">
    <citation type="submission" date="2020-10" db="EMBL/GenBank/DDBJ databases">
        <title>Catharus ustulatus (Swainson's thrush) genome, bCatUst1, primary haplotype v2.</title>
        <authorList>
            <person name="Delmore K."/>
            <person name="Vafadar M."/>
            <person name="Formenti G."/>
            <person name="Chow W."/>
            <person name="Pelan S."/>
            <person name="Howe K."/>
            <person name="Rhie A."/>
            <person name="Mountcastle J."/>
            <person name="Haase B."/>
            <person name="Fedrigo O."/>
            <person name="Jarvis E.D."/>
        </authorList>
    </citation>
    <scope>NUCLEOTIDE SEQUENCE [LARGE SCALE GENOMIC DNA]</scope>
</reference>
<feature type="compositionally biased region" description="Acidic residues" evidence="5">
    <location>
        <begin position="741"/>
        <end position="752"/>
    </location>
</feature>
<dbReference type="Gene3D" id="3.50.50.60">
    <property type="entry name" value="FAD/NAD(P)-binding domain"/>
    <property type="match status" value="2"/>
</dbReference>
<dbReference type="GO" id="GO:0006886">
    <property type="term" value="P:intracellular protein transport"/>
    <property type="evidence" value="ECO:0007669"/>
    <property type="project" value="InterPro"/>
</dbReference>
<evidence type="ECO:0000256" key="5">
    <source>
        <dbReference type="SAM" id="MobiDB-lite"/>
    </source>
</evidence>
<dbReference type="Ensembl" id="ENSCUST00005017190.1">
    <property type="protein sequence ID" value="ENSCUSP00005016554.1"/>
    <property type="gene ID" value="ENSCUSG00005010652.1"/>
</dbReference>
<feature type="compositionally biased region" description="Low complexity" evidence="5">
    <location>
        <begin position="274"/>
        <end position="298"/>
    </location>
</feature>
<dbReference type="PANTHER" id="PTHR11787">
    <property type="entry name" value="RAB GDP-DISSOCIATION INHIBITOR"/>
    <property type="match status" value="1"/>
</dbReference>
<sequence length="782" mass="84362">MLRPESGGGTRDIAGLSPSAPLPQAGPPSLRWGCPRSITSPSGGAAPPSISSPLPQVGPPLTYSTSFPQAELPLSPLILLSLCRCLRPAGTPAAAPALSAGGARVTAPPKMADNLPTEFDVVVVGTGLPESIIAAACARSGQRVLHVDSRNYYGGNWASFSFSGLLSWIKENQQKTDLNDESEDWRKLILEDEEAIPLSSKDKTIQHVEDFCFGDQDSAEGVEEAGALPKLPVFGAPGAQGVSAASEETPTAEGISLGSEQSPAAEGAEKENPAAESPAEEPQSPEAEQAPGSEPGAAPGDGAGTAPGTGAAPSAASGESAPEPAKTETAPSENAAQEPKKITYSQIVREGRRFNIDLVSKLLYSRGLLIDLLIKSNVSRYAEFKNATRVLAFREGKVEQVPCSRADVFNSRQLTMVEKRMLMKFLTFCLDYEQHPEEYQDYESSTFAQFLQTRKLTPSLQHFILHSIAMVSETESSTLEGLQSTKKFLQCLGRYGNTPFLFPLYGQGEIPQCFCRLCAVFGGIYCLRHAVRCLVLDRASGRCKAIVDHFGQRINANYFIVEDSYLSESTCTNVCYRQISRAVLITDQSVLNTDSEQQVSILTVPPLEQGRAAVCVIELCSSTMTCMKDTYLVHLTCPSTKTAREDLEPVVQKLFNVNTEKETENEELEKPRVLWAVYFNMRDSSGVEKSSYAGLPSNVYVCSGPDSALGNDCAVKQAETIFREMFPTEEFCPPPPNPEDIIYDEDEIEPEESGLNNSPETKPESSAEESSSGDGAAVTKEE</sequence>
<accession>A0A8C3UJF6</accession>